<proteinExistence type="predicted"/>
<dbReference type="EMBL" id="MU267682">
    <property type="protein sequence ID" value="KAH7911332.1"/>
    <property type="molecule type" value="Genomic_DNA"/>
</dbReference>
<evidence type="ECO:0000313" key="1">
    <source>
        <dbReference type="EMBL" id="KAH7911332.1"/>
    </source>
</evidence>
<evidence type="ECO:0000313" key="2">
    <source>
        <dbReference type="Proteomes" id="UP000790377"/>
    </source>
</evidence>
<protein>
    <submittedName>
        <fullName evidence="1">Uncharacterized protein</fullName>
    </submittedName>
</protein>
<dbReference type="Proteomes" id="UP000790377">
    <property type="component" value="Unassembled WGS sequence"/>
</dbReference>
<comment type="caution">
    <text evidence="1">The sequence shown here is derived from an EMBL/GenBank/DDBJ whole genome shotgun (WGS) entry which is preliminary data.</text>
</comment>
<sequence>MNLARTSITVDKCTPRDRYARTQVSFPTSIITNTTMAVCADDFLLDWPLNKFYVPDLDAGTRRRSRSYAPRASDSYETSPASTPSLDRHHYRHIDRAQNPVSRYLESGPTPQWDGFDHNYHPHSPEQNGLSTFFDQSESTHDTLADLDQPDNTVEFDFDRSCLDTLDEQLLRSPTDSFFDVCWSTAVEDEVPVPVLEPVPARSHAKRRGKYASGASASVTGNRTVEMKDRHWLNRAPAMMEACAHSIPSSPTSLTSPSSPHSSIFPASPPGRYYDATPASPTTHHYNTILASESRLPYHNPNDSVHFFPVPVQHARRQRRKTNATALSNHSTTSVNRSMTAFSSRTAPSVKSGKSGKSSSTTATGALKIISNACSVLTRTNRKRAKSTV</sequence>
<reference evidence="1" key="1">
    <citation type="journal article" date="2021" name="New Phytol.">
        <title>Evolutionary innovations through gain and loss of genes in the ectomycorrhizal Boletales.</title>
        <authorList>
            <person name="Wu G."/>
            <person name="Miyauchi S."/>
            <person name="Morin E."/>
            <person name="Kuo A."/>
            <person name="Drula E."/>
            <person name="Varga T."/>
            <person name="Kohler A."/>
            <person name="Feng B."/>
            <person name="Cao Y."/>
            <person name="Lipzen A."/>
            <person name="Daum C."/>
            <person name="Hundley H."/>
            <person name="Pangilinan J."/>
            <person name="Johnson J."/>
            <person name="Barry K."/>
            <person name="LaButti K."/>
            <person name="Ng V."/>
            <person name="Ahrendt S."/>
            <person name="Min B."/>
            <person name="Choi I.G."/>
            <person name="Park H."/>
            <person name="Plett J.M."/>
            <person name="Magnuson J."/>
            <person name="Spatafora J.W."/>
            <person name="Nagy L.G."/>
            <person name="Henrissat B."/>
            <person name="Grigoriev I.V."/>
            <person name="Yang Z.L."/>
            <person name="Xu J."/>
            <person name="Martin F.M."/>
        </authorList>
    </citation>
    <scope>NUCLEOTIDE SEQUENCE</scope>
    <source>
        <strain evidence="1">ATCC 28755</strain>
    </source>
</reference>
<keyword evidence="2" id="KW-1185">Reference proteome</keyword>
<accession>A0ACB8ADX7</accession>
<gene>
    <name evidence="1" type="ORF">BJ138DRAFT_937757</name>
</gene>
<organism evidence="1 2">
    <name type="scientific">Hygrophoropsis aurantiaca</name>
    <dbReference type="NCBI Taxonomy" id="72124"/>
    <lineage>
        <taxon>Eukaryota</taxon>
        <taxon>Fungi</taxon>
        <taxon>Dikarya</taxon>
        <taxon>Basidiomycota</taxon>
        <taxon>Agaricomycotina</taxon>
        <taxon>Agaricomycetes</taxon>
        <taxon>Agaricomycetidae</taxon>
        <taxon>Boletales</taxon>
        <taxon>Coniophorineae</taxon>
        <taxon>Hygrophoropsidaceae</taxon>
        <taxon>Hygrophoropsis</taxon>
    </lineage>
</organism>
<name>A0ACB8ADX7_9AGAM</name>